<organism evidence="2 3">
    <name type="scientific">Pseudomonas putida</name>
    <name type="common">Arthrobacter siderocapsulatus</name>
    <dbReference type="NCBI Taxonomy" id="303"/>
    <lineage>
        <taxon>Bacteria</taxon>
        <taxon>Pseudomonadati</taxon>
        <taxon>Pseudomonadota</taxon>
        <taxon>Gammaproteobacteria</taxon>
        <taxon>Pseudomonadales</taxon>
        <taxon>Pseudomonadaceae</taxon>
        <taxon>Pseudomonas</taxon>
    </lineage>
</organism>
<reference evidence="3" key="1">
    <citation type="submission" date="2019-04" db="EMBL/GenBank/DDBJ databases">
        <title>Genome sequence of Pseudomonas putida 1290, an auxin catabolizing strain.</title>
        <authorList>
            <person name="Laird T.S."/>
            <person name="Leveau J.H.J."/>
        </authorList>
    </citation>
    <scope>NUCLEOTIDE SEQUENCE [LARGE SCALE GENOMIC DNA]</scope>
    <source>
        <strain evidence="3">1290</strain>
    </source>
</reference>
<dbReference type="InterPro" id="IPR036388">
    <property type="entry name" value="WH-like_DNA-bd_sf"/>
</dbReference>
<evidence type="ECO:0000313" key="3">
    <source>
        <dbReference type="Proteomes" id="UP000298551"/>
    </source>
</evidence>
<dbReference type="OrthoDB" id="1123107at2"/>
<dbReference type="RefSeq" id="WP_136915358.1">
    <property type="nucleotide sequence ID" value="NZ_CP039371.1"/>
</dbReference>
<dbReference type="AlphaFoldDB" id="A0A4D6XBX2"/>
<dbReference type="EMBL" id="CP039371">
    <property type="protein sequence ID" value="QCI13213.1"/>
    <property type="molecule type" value="Genomic_DNA"/>
</dbReference>
<dbReference type="PROSITE" id="PS50043">
    <property type="entry name" value="HTH_LUXR_2"/>
    <property type="match status" value="1"/>
</dbReference>
<dbReference type="InterPro" id="IPR000792">
    <property type="entry name" value="Tscrpt_reg_LuxR_C"/>
</dbReference>
<dbReference type="GO" id="GO:0006355">
    <property type="term" value="P:regulation of DNA-templated transcription"/>
    <property type="evidence" value="ECO:0007669"/>
    <property type="project" value="InterPro"/>
</dbReference>
<gene>
    <name evidence="2" type="ORF">E6B08_18345</name>
</gene>
<accession>A0A4D6XBX2</accession>
<dbReference type="SUPFAM" id="SSF46894">
    <property type="entry name" value="C-terminal effector domain of the bipartite response regulators"/>
    <property type="match status" value="1"/>
</dbReference>
<dbReference type="Gene3D" id="1.10.10.10">
    <property type="entry name" value="Winged helix-like DNA-binding domain superfamily/Winged helix DNA-binding domain"/>
    <property type="match status" value="1"/>
</dbReference>
<protein>
    <recommendedName>
        <fullName evidence="1">HTH luxR-type domain-containing protein</fullName>
    </recommendedName>
</protein>
<dbReference type="Proteomes" id="UP000298551">
    <property type="component" value="Chromosome"/>
</dbReference>
<name>A0A4D6XBX2_PSEPU</name>
<dbReference type="InterPro" id="IPR016032">
    <property type="entry name" value="Sig_transdc_resp-reg_C-effctor"/>
</dbReference>
<evidence type="ECO:0000313" key="2">
    <source>
        <dbReference type="EMBL" id="QCI13213.1"/>
    </source>
</evidence>
<proteinExistence type="predicted"/>
<dbReference type="GO" id="GO:0003677">
    <property type="term" value="F:DNA binding"/>
    <property type="evidence" value="ECO:0007669"/>
    <property type="project" value="InterPro"/>
</dbReference>
<feature type="domain" description="HTH luxR-type" evidence="1">
    <location>
        <begin position="1"/>
        <end position="35"/>
    </location>
</feature>
<dbReference type="Pfam" id="PF00196">
    <property type="entry name" value="GerE"/>
    <property type="match status" value="1"/>
</dbReference>
<sequence>MFLPVSTVKSHLRNINAKLGAQGRTEAVAIGRARGLLD</sequence>
<evidence type="ECO:0000259" key="1">
    <source>
        <dbReference type="PROSITE" id="PS50043"/>
    </source>
</evidence>